<dbReference type="EMBL" id="JARJLG010000003">
    <property type="protein sequence ID" value="KAJ7782281.1"/>
    <property type="molecule type" value="Genomic_DNA"/>
</dbReference>
<proteinExistence type="predicted"/>
<comment type="caution">
    <text evidence="1">The sequence shown here is derived from an EMBL/GenBank/DDBJ whole genome shotgun (WGS) entry which is preliminary data.</text>
</comment>
<dbReference type="Proteomes" id="UP001215280">
    <property type="component" value="Unassembled WGS sequence"/>
</dbReference>
<reference evidence="1" key="1">
    <citation type="submission" date="2023-03" db="EMBL/GenBank/DDBJ databases">
        <title>Massive genome expansion in bonnet fungi (Mycena s.s.) driven by repeated elements and novel gene families across ecological guilds.</title>
        <authorList>
            <consortium name="Lawrence Berkeley National Laboratory"/>
            <person name="Harder C.B."/>
            <person name="Miyauchi S."/>
            <person name="Viragh M."/>
            <person name="Kuo A."/>
            <person name="Thoen E."/>
            <person name="Andreopoulos B."/>
            <person name="Lu D."/>
            <person name="Skrede I."/>
            <person name="Drula E."/>
            <person name="Henrissat B."/>
            <person name="Morin E."/>
            <person name="Kohler A."/>
            <person name="Barry K."/>
            <person name="LaButti K."/>
            <person name="Morin E."/>
            <person name="Salamov A."/>
            <person name="Lipzen A."/>
            <person name="Mereny Z."/>
            <person name="Hegedus B."/>
            <person name="Baldrian P."/>
            <person name="Stursova M."/>
            <person name="Weitz H."/>
            <person name="Taylor A."/>
            <person name="Grigoriev I.V."/>
            <person name="Nagy L.G."/>
            <person name="Martin F."/>
            <person name="Kauserud H."/>
        </authorList>
    </citation>
    <scope>NUCLEOTIDE SEQUENCE</scope>
    <source>
        <strain evidence="1">CBHHK188m</strain>
    </source>
</reference>
<organism evidence="1 2">
    <name type="scientific">Mycena maculata</name>
    <dbReference type="NCBI Taxonomy" id="230809"/>
    <lineage>
        <taxon>Eukaryota</taxon>
        <taxon>Fungi</taxon>
        <taxon>Dikarya</taxon>
        <taxon>Basidiomycota</taxon>
        <taxon>Agaricomycotina</taxon>
        <taxon>Agaricomycetes</taxon>
        <taxon>Agaricomycetidae</taxon>
        <taxon>Agaricales</taxon>
        <taxon>Marasmiineae</taxon>
        <taxon>Mycenaceae</taxon>
        <taxon>Mycena</taxon>
    </lineage>
</organism>
<gene>
    <name evidence="1" type="ORF">DFH07DRAFT_764449</name>
</gene>
<keyword evidence="2" id="KW-1185">Reference proteome</keyword>
<accession>A0AAD7P063</accession>
<evidence type="ECO:0000313" key="1">
    <source>
        <dbReference type="EMBL" id="KAJ7782281.1"/>
    </source>
</evidence>
<name>A0AAD7P063_9AGAR</name>
<evidence type="ECO:0000313" key="2">
    <source>
        <dbReference type="Proteomes" id="UP001215280"/>
    </source>
</evidence>
<sequence length="317" mass="36242">MLPDAAALQLKRIIAHDPTGNGHIKELFLFVHPYLEHKGRYTDSCPGTMKVFLYYCELLQNFYVHRRDSLRFLQAYKNHPPRPIRVAKFNDSCRSTGKDWKQDAPVCTKNVDRSQEKEESPNALYARYLACQKDDWNNHKKFCGKRHFDPTALLAPAPKDPAEFIGCPATVPGCRPHDHKQGTINIPFEKIHRQFEIEYGLTITPDTIRSTEPFKEPTQQEINEQSMFILQREASVRSYYRASFIFSIGTVRVKLRGGSEGGSGVGSRINKSWEKPEMPRFAEPPLEAVLLNVLKKSKYLLSTIAAIRCDWCTGPEA</sequence>
<protein>
    <submittedName>
        <fullName evidence="1">Uncharacterized protein</fullName>
    </submittedName>
</protein>
<dbReference type="AlphaFoldDB" id="A0AAD7P063"/>